<name>A0A4C1X5F6_EUMVA</name>
<protein>
    <submittedName>
        <fullName evidence="1">Uncharacterized protein</fullName>
    </submittedName>
</protein>
<dbReference type="AlphaFoldDB" id="A0A4C1X5F6"/>
<gene>
    <name evidence="1" type="ORF">EVAR_14987_1</name>
</gene>
<evidence type="ECO:0000313" key="1">
    <source>
        <dbReference type="EMBL" id="GBP58986.1"/>
    </source>
</evidence>
<reference evidence="1 2" key="1">
    <citation type="journal article" date="2019" name="Commun. Biol.">
        <title>The bagworm genome reveals a unique fibroin gene that provides high tensile strength.</title>
        <authorList>
            <person name="Kono N."/>
            <person name="Nakamura H."/>
            <person name="Ohtoshi R."/>
            <person name="Tomita M."/>
            <person name="Numata K."/>
            <person name="Arakawa K."/>
        </authorList>
    </citation>
    <scope>NUCLEOTIDE SEQUENCE [LARGE SCALE GENOMIC DNA]</scope>
</reference>
<evidence type="ECO:0000313" key="2">
    <source>
        <dbReference type="Proteomes" id="UP000299102"/>
    </source>
</evidence>
<dbReference type="Proteomes" id="UP000299102">
    <property type="component" value="Unassembled WGS sequence"/>
</dbReference>
<accession>A0A4C1X5F6</accession>
<keyword evidence="2" id="KW-1185">Reference proteome</keyword>
<proteinExistence type="predicted"/>
<comment type="caution">
    <text evidence="1">The sequence shown here is derived from an EMBL/GenBank/DDBJ whole genome shotgun (WGS) entry which is preliminary data.</text>
</comment>
<organism evidence="1 2">
    <name type="scientific">Eumeta variegata</name>
    <name type="common">Bagworm moth</name>
    <name type="synonym">Eumeta japonica</name>
    <dbReference type="NCBI Taxonomy" id="151549"/>
    <lineage>
        <taxon>Eukaryota</taxon>
        <taxon>Metazoa</taxon>
        <taxon>Ecdysozoa</taxon>
        <taxon>Arthropoda</taxon>
        <taxon>Hexapoda</taxon>
        <taxon>Insecta</taxon>
        <taxon>Pterygota</taxon>
        <taxon>Neoptera</taxon>
        <taxon>Endopterygota</taxon>
        <taxon>Lepidoptera</taxon>
        <taxon>Glossata</taxon>
        <taxon>Ditrysia</taxon>
        <taxon>Tineoidea</taxon>
        <taxon>Psychidae</taxon>
        <taxon>Oiketicinae</taxon>
        <taxon>Eumeta</taxon>
    </lineage>
</organism>
<sequence length="156" mass="17576">MYGDEFIPKLLQIPTGGSQKDAAPYFPQPREDVAAVSSLEVETRHASQHSSLFNSIALLLDGTGLRNHCRRRVARVETARDDEQRARGDVAIGTQMEYESTLTCEHSMRWQHLRLVDLAQAVGGLARFYLFDVLNEKLNRSSASETRAPRVPHQEN</sequence>
<dbReference type="EMBL" id="BGZK01000750">
    <property type="protein sequence ID" value="GBP58986.1"/>
    <property type="molecule type" value="Genomic_DNA"/>
</dbReference>